<protein>
    <submittedName>
        <fullName evidence="4">Uncharacterized protein</fullName>
    </submittedName>
</protein>
<dbReference type="PANTHER" id="PTHR30481:SF4">
    <property type="entry name" value="SITE-SPECIFIC DNA-METHYLTRANSFERASE (ADENINE-SPECIFIC)"/>
    <property type="match status" value="1"/>
</dbReference>
<dbReference type="STRING" id="1217705.F900_02130"/>
<evidence type="ECO:0000256" key="3">
    <source>
        <dbReference type="ARBA" id="ARBA00022691"/>
    </source>
</evidence>
<dbReference type="Gene3D" id="3.40.50.150">
    <property type="entry name" value="Vaccinia Virus protein VP39"/>
    <property type="match status" value="2"/>
</dbReference>
<comment type="caution">
    <text evidence="4">The sequence shown here is derived from an EMBL/GenBank/DDBJ whole genome shotgun (WGS) entry which is preliminary data.</text>
</comment>
<dbReference type="InterPro" id="IPR029063">
    <property type="entry name" value="SAM-dependent_MTases_sf"/>
</dbReference>
<dbReference type="GO" id="GO:1904047">
    <property type="term" value="F:S-adenosyl-L-methionine binding"/>
    <property type="evidence" value="ECO:0007669"/>
    <property type="project" value="TreeGrafter"/>
</dbReference>
<name>N9LW45_9GAMM</name>
<dbReference type="HOGENOM" id="CLU_063430_1_1_6"/>
<evidence type="ECO:0000313" key="4">
    <source>
        <dbReference type="EMBL" id="ENX00459.1"/>
    </source>
</evidence>
<dbReference type="AlphaFoldDB" id="N9LW45"/>
<dbReference type="PRINTS" id="PR00505">
    <property type="entry name" value="D12N6MTFRASE"/>
</dbReference>
<dbReference type="eggNOG" id="COG0338">
    <property type="taxonomic scope" value="Bacteria"/>
</dbReference>
<dbReference type="GO" id="GO:0006298">
    <property type="term" value="P:mismatch repair"/>
    <property type="evidence" value="ECO:0007669"/>
    <property type="project" value="TreeGrafter"/>
</dbReference>
<dbReference type="RefSeq" id="WP_005217394.1">
    <property type="nucleotide sequence ID" value="NZ_KB850089.1"/>
</dbReference>
<evidence type="ECO:0000313" key="5">
    <source>
        <dbReference type="Proteomes" id="UP000013248"/>
    </source>
</evidence>
<dbReference type="GO" id="GO:0009007">
    <property type="term" value="F:site-specific DNA-methyltransferase (adenine-specific) activity"/>
    <property type="evidence" value="ECO:0007669"/>
    <property type="project" value="UniProtKB-EC"/>
</dbReference>
<dbReference type="GO" id="GO:0032259">
    <property type="term" value="P:methylation"/>
    <property type="evidence" value="ECO:0007669"/>
    <property type="project" value="UniProtKB-KW"/>
</dbReference>
<dbReference type="Pfam" id="PF02086">
    <property type="entry name" value="MethyltransfD12"/>
    <property type="match status" value="1"/>
</dbReference>
<reference evidence="4 5" key="1">
    <citation type="submission" date="2013-02" db="EMBL/GenBank/DDBJ databases">
        <title>The Genome Sequence of Acinetobacter sp. ANC 3862.</title>
        <authorList>
            <consortium name="The Broad Institute Genome Sequencing Platform"/>
            <consortium name="The Broad Institute Genome Sequencing Center for Infectious Disease"/>
            <person name="Cerqueira G."/>
            <person name="Feldgarden M."/>
            <person name="Courvalin P."/>
            <person name="Perichon B."/>
            <person name="Grillot-Courvalin C."/>
            <person name="Clermont D."/>
            <person name="Rocha E."/>
            <person name="Yoon E.-J."/>
            <person name="Nemec A."/>
            <person name="Walker B."/>
            <person name="Young S.K."/>
            <person name="Zeng Q."/>
            <person name="Gargeya S."/>
            <person name="Fitzgerald M."/>
            <person name="Haas B."/>
            <person name="Abouelleil A."/>
            <person name="Alvarado L."/>
            <person name="Arachchi H.M."/>
            <person name="Berlin A.M."/>
            <person name="Chapman S.B."/>
            <person name="Dewar J."/>
            <person name="Goldberg J."/>
            <person name="Griggs A."/>
            <person name="Gujja S."/>
            <person name="Hansen M."/>
            <person name="Howarth C."/>
            <person name="Imamovic A."/>
            <person name="Larimer J."/>
            <person name="McCowan C."/>
            <person name="Murphy C."/>
            <person name="Neiman D."/>
            <person name="Pearson M."/>
            <person name="Priest M."/>
            <person name="Roberts A."/>
            <person name="Saif S."/>
            <person name="Shea T."/>
            <person name="Sisk P."/>
            <person name="Sykes S."/>
            <person name="Wortman J."/>
            <person name="Nusbaum C."/>
            <person name="Birren B."/>
        </authorList>
    </citation>
    <scope>NUCLEOTIDE SEQUENCE [LARGE SCALE GENOMIC DNA]</scope>
    <source>
        <strain evidence="4 5">ANC 3862</strain>
    </source>
</reference>
<dbReference type="InterPro" id="IPR012327">
    <property type="entry name" value="MeTrfase_D12"/>
</dbReference>
<sequence length="277" mass="31456">MKHPLIRYHGGKFRLAHWIISNMPNHICYTEAFGGAAGVLLQKPRAYAEVYNDLDGDIVNLFEVLRDSSSREQLIEQLVLTPYSRVDFENAWEQTEHKVERARRVCVRAQMGFGSAGATKGITGFRIDTKRQYGTAQSLWATYPEHLSLIGQRLSGVLIENRPATQVLRDHDSESTLHYVDPPYVMDTRYDGAKSGRIYRHEMNNQDHQELLETLLSLNGMVMLSGYPSDLYDDFLVDWKRLDTSARISAGRGTALRTECLWLNPAAQGHDLFGVIP</sequence>
<proteinExistence type="predicted"/>
<dbReference type="GO" id="GO:0043565">
    <property type="term" value="F:sequence-specific DNA binding"/>
    <property type="evidence" value="ECO:0007669"/>
    <property type="project" value="TreeGrafter"/>
</dbReference>
<dbReference type="Proteomes" id="UP000013248">
    <property type="component" value="Unassembled WGS sequence"/>
</dbReference>
<evidence type="ECO:0000256" key="2">
    <source>
        <dbReference type="ARBA" id="ARBA00022679"/>
    </source>
</evidence>
<keyword evidence="1" id="KW-0489">Methyltransferase</keyword>
<accession>N9LW45</accession>
<dbReference type="PANTHER" id="PTHR30481">
    <property type="entry name" value="DNA ADENINE METHYLASE"/>
    <property type="match status" value="1"/>
</dbReference>
<dbReference type="EMBL" id="APRP01000022">
    <property type="protein sequence ID" value="ENX00459.1"/>
    <property type="molecule type" value="Genomic_DNA"/>
</dbReference>
<organism evidence="4 5">
    <name type="scientific">Acinetobacter modestus</name>
    <dbReference type="NCBI Taxonomy" id="1776740"/>
    <lineage>
        <taxon>Bacteria</taxon>
        <taxon>Pseudomonadati</taxon>
        <taxon>Pseudomonadota</taxon>
        <taxon>Gammaproteobacteria</taxon>
        <taxon>Moraxellales</taxon>
        <taxon>Moraxellaceae</taxon>
        <taxon>Acinetobacter</taxon>
    </lineage>
</organism>
<dbReference type="PATRIC" id="fig|1217705.3.peg.2070"/>
<keyword evidence="2" id="KW-0808">Transferase</keyword>
<dbReference type="GO" id="GO:0009307">
    <property type="term" value="P:DNA restriction-modification system"/>
    <property type="evidence" value="ECO:0007669"/>
    <property type="project" value="InterPro"/>
</dbReference>
<keyword evidence="3" id="KW-0949">S-adenosyl-L-methionine</keyword>
<dbReference type="PIRSF" id="PIRSF000398">
    <property type="entry name" value="M_m6A_EcoRV"/>
    <property type="match status" value="1"/>
</dbReference>
<gene>
    <name evidence="4" type="ORF">F900_02130</name>
</gene>
<dbReference type="InterPro" id="IPR012263">
    <property type="entry name" value="M_m6A_EcoRV"/>
</dbReference>
<evidence type="ECO:0000256" key="1">
    <source>
        <dbReference type="ARBA" id="ARBA00022603"/>
    </source>
</evidence>
<dbReference type="SUPFAM" id="SSF53335">
    <property type="entry name" value="S-adenosyl-L-methionine-dependent methyltransferases"/>
    <property type="match status" value="1"/>
</dbReference>